<dbReference type="RefSeq" id="WP_172804450.1">
    <property type="nucleotide sequence ID" value="NZ_CCCS020000002.1"/>
</dbReference>
<keyword evidence="2 5" id="KW-0690">Ribosome biogenesis</keyword>
<gene>
    <name evidence="5 8" type="primary">rimM</name>
    <name evidence="8" type="ORF">AFERRI_100238</name>
</gene>
<keyword evidence="3 5" id="KW-0698">rRNA processing</keyword>
<keyword evidence="4 5" id="KW-0143">Chaperone</keyword>
<reference evidence="8" key="2">
    <citation type="submission" date="2014-07" db="EMBL/GenBank/DDBJ databases">
        <title>Initial genome analysis of the psychrotolerant acidophile Acidithiobacillus ferrivorans CF27: insights into iron and sulfur oxidation pathways and into biofilm formation.</title>
        <authorList>
            <person name="Talla E."/>
            <person name="Hedrich S."/>
            <person name="Mangenot S."/>
            <person name="Ji B."/>
            <person name="Johnson D.B."/>
            <person name="Barbe V."/>
            <person name="Bonnefoy V."/>
        </authorList>
    </citation>
    <scope>NUCLEOTIDE SEQUENCE [LARGE SCALE GENOMIC DNA]</scope>
    <source>
        <strain evidence="8">CF27</strain>
    </source>
</reference>
<dbReference type="Pfam" id="PF24986">
    <property type="entry name" value="PRC_RimM"/>
    <property type="match status" value="1"/>
</dbReference>
<reference evidence="8" key="1">
    <citation type="submission" date="2014-03" db="EMBL/GenBank/DDBJ databases">
        <authorList>
            <person name="Genoscope - CEA"/>
        </authorList>
    </citation>
    <scope>NUCLEOTIDE SEQUENCE [LARGE SCALE GENOMIC DNA]</scope>
    <source>
        <strain evidence="8">CF27</strain>
    </source>
</reference>
<dbReference type="EMBL" id="CCCS020000002">
    <property type="protein sequence ID" value="CDQ08803.1"/>
    <property type="molecule type" value="Genomic_DNA"/>
</dbReference>
<dbReference type="InterPro" id="IPR009000">
    <property type="entry name" value="Transl_B-barrel_sf"/>
</dbReference>
<dbReference type="PANTHER" id="PTHR33692:SF1">
    <property type="entry name" value="RIBOSOME MATURATION FACTOR RIMM"/>
    <property type="match status" value="1"/>
</dbReference>
<comment type="subcellular location">
    <subcellularLocation>
        <location evidence="5">Cytoplasm</location>
    </subcellularLocation>
</comment>
<dbReference type="GO" id="GO:0006364">
    <property type="term" value="P:rRNA processing"/>
    <property type="evidence" value="ECO:0007669"/>
    <property type="project" value="UniProtKB-UniRule"/>
</dbReference>
<feature type="domain" description="Ribosome maturation factor RimM PRC barrel" evidence="7">
    <location>
        <begin position="103"/>
        <end position="171"/>
    </location>
</feature>
<evidence type="ECO:0000256" key="4">
    <source>
        <dbReference type="ARBA" id="ARBA00023186"/>
    </source>
</evidence>
<keyword evidence="1 5" id="KW-0963">Cytoplasm</keyword>
<evidence type="ECO:0000256" key="1">
    <source>
        <dbReference type="ARBA" id="ARBA00022490"/>
    </source>
</evidence>
<dbReference type="InterPro" id="IPR011961">
    <property type="entry name" value="RimM"/>
</dbReference>
<organism evidence="8">
    <name type="scientific">Acidithiobacillus ferrivorans</name>
    <dbReference type="NCBI Taxonomy" id="160808"/>
    <lineage>
        <taxon>Bacteria</taxon>
        <taxon>Pseudomonadati</taxon>
        <taxon>Pseudomonadota</taxon>
        <taxon>Acidithiobacillia</taxon>
        <taxon>Acidithiobacillales</taxon>
        <taxon>Acidithiobacillaceae</taxon>
        <taxon>Acidithiobacillus</taxon>
    </lineage>
</organism>
<dbReference type="InterPro" id="IPR056792">
    <property type="entry name" value="PRC_RimM"/>
</dbReference>
<evidence type="ECO:0000256" key="2">
    <source>
        <dbReference type="ARBA" id="ARBA00022517"/>
    </source>
</evidence>
<evidence type="ECO:0000256" key="3">
    <source>
        <dbReference type="ARBA" id="ARBA00022552"/>
    </source>
</evidence>
<sequence length="171" mass="18638">MLPASDAGEWVVLGRVSGIYGLRGMVKVFSFTEDRDTILDYSPWYLGPDRRLWVLEDGRMQGEGVVAKLKQVDDREQARALIGQEIAVPRAELPDLGAGEFYWSMLIGLRVLNREGVALGTVAAFLETGANDVMVVDDGKGGELLVPWSAEASAGVDLTAGQVIVDWQADW</sequence>
<dbReference type="Gene3D" id="2.30.30.240">
    <property type="entry name" value="PRC-barrel domain"/>
    <property type="match status" value="1"/>
</dbReference>
<comment type="caution">
    <text evidence="8">The sequence shown here is derived from an EMBL/GenBank/DDBJ whole genome shotgun (WGS) entry which is preliminary data.</text>
</comment>
<evidence type="ECO:0000259" key="7">
    <source>
        <dbReference type="Pfam" id="PF24986"/>
    </source>
</evidence>
<dbReference type="AlphaFoldDB" id="A0A060UPR5"/>
<dbReference type="InterPro" id="IPR036976">
    <property type="entry name" value="RimM_N_sf"/>
</dbReference>
<evidence type="ECO:0000256" key="5">
    <source>
        <dbReference type="HAMAP-Rule" id="MF_00014"/>
    </source>
</evidence>
<dbReference type="SUPFAM" id="SSF50346">
    <property type="entry name" value="PRC-barrel domain"/>
    <property type="match status" value="1"/>
</dbReference>
<accession>A0A060UPR5</accession>
<dbReference type="SUPFAM" id="SSF50447">
    <property type="entry name" value="Translation proteins"/>
    <property type="match status" value="1"/>
</dbReference>
<dbReference type="Gene3D" id="2.40.30.60">
    <property type="entry name" value="RimM"/>
    <property type="match status" value="1"/>
</dbReference>
<comment type="domain">
    <text evidence="5">The PRC barrel domain binds ribosomal protein uS19.</text>
</comment>
<evidence type="ECO:0000313" key="8">
    <source>
        <dbReference type="EMBL" id="CDQ08803.1"/>
    </source>
</evidence>
<comment type="similarity">
    <text evidence="5">Belongs to the RimM family.</text>
</comment>
<dbReference type="InterPro" id="IPR011033">
    <property type="entry name" value="PRC_barrel-like_sf"/>
</dbReference>
<dbReference type="Pfam" id="PF01782">
    <property type="entry name" value="RimM"/>
    <property type="match status" value="1"/>
</dbReference>
<dbReference type="GO" id="GO:0042274">
    <property type="term" value="P:ribosomal small subunit biogenesis"/>
    <property type="evidence" value="ECO:0007669"/>
    <property type="project" value="UniProtKB-UniRule"/>
</dbReference>
<protein>
    <recommendedName>
        <fullName evidence="5">Ribosome maturation factor RimM</fullName>
    </recommendedName>
</protein>
<dbReference type="HAMAP" id="MF_00014">
    <property type="entry name" value="Ribosome_mat_RimM"/>
    <property type="match status" value="1"/>
</dbReference>
<comment type="subunit">
    <text evidence="5">Binds ribosomal protein uS19.</text>
</comment>
<dbReference type="PANTHER" id="PTHR33692">
    <property type="entry name" value="RIBOSOME MATURATION FACTOR RIMM"/>
    <property type="match status" value="1"/>
</dbReference>
<feature type="domain" description="RimM N-terminal" evidence="6">
    <location>
        <begin position="13"/>
        <end position="91"/>
    </location>
</feature>
<dbReference type="GO" id="GO:0043022">
    <property type="term" value="F:ribosome binding"/>
    <property type="evidence" value="ECO:0007669"/>
    <property type="project" value="InterPro"/>
</dbReference>
<evidence type="ECO:0000259" key="6">
    <source>
        <dbReference type="Pfam" id="PF01782"/>
    </source>
</evidence>
<name>A0A060UPR5_9PROT</name>
<dbReference type="GO" id="GO:0005840">
    <property type="term" value="C:ribosome"/>
    <property type="evidence" value="ECO:0007669"/>
    <property type="project" value="InterPro"/>
</dbReference>
<comment type="function">
    <text evidence="5">An accessory protein needed during the final step in the assembly of 30S ribosomal subunit, possibly for assembly of the head region. Essential for efficient processing of 16S rRNA. May be needed both before and after RbfA during the maturation of 16S rRNA. It has affinity for free ribosomal 30S subunits but not for 70S ribosomes.</text>
</comment>
<proteinExistence type="inferred from homology"/>
<dbReference type="GO" id="GO:0005737">
    <property type="term" value="C:cytoplasm"/>
    <property type="evidence" value="ECO:0007669"/>
    <property type="project" value="UniProtKB-SubCell"/>
</dbReference>
<dbReference type="InterPro" id="IPR002676">
    <property type="entry name" value="RimM_N"/>
</dbReference>
<dbReference type="NCBIfam" id="TIGR02273">
    <property type="entry name" value="16S_RimM"/>
    <property type="match status" value="1"/>
</dbReference>